<proteinExistence type="predicted"/>
<name>A0A4Y7TTT3_COPMI</name>
<dbReference type="EMBL" id="QPFP01000004">
    <property type="protein sequence ID" value="TEB37381.1"/>
    <property type="molecule type" value="Genomic_DNA"/>
</dbReference>
<organism evidence="1 2">
    <name type="scientific">Coprinellus micaceus</name>
    <name type="common">Glistening ink-cap mushroom</name>
    <name type="synonym">Coprinus micaceus</name>
    <dbReference type="NCBI Taxonomy" id="71717"/>
    <lineage>
        <taxon>Eukaryota</taxon>
        <taxon>Fungi</taxon>
        <taxon>Dikarya</taxon>
        <taxon>Basidiomycota</taxon>
        <taxon>Agaricomycotina</taxon>
        <taxon>Agaricomycetes</taxon>
        <taxon>Agaricomycetidae</taxon>
        <taxon>Agaricales</taxon>
        <taxon>Agaricineae</taxon>
        <taxon>Psathyrellaceae</taxon>
        <taxon>Coprinellus</taxon>
    </lineage>
</organism>
<sequence length="195" mass="21728">MTKQDRFTKAARPFIGFPHPFLPSHHVLIARLAFDTASRKRICLIRRAFDFFIPSPPSSVLDFPLRCGLSRLIRRLERQGRRPLLRGRHPFSMKLCRLVSSLQGWLGHGHGRHAVPTLAFLYFDPASAWQTGALARKSRRDIAPTVSGGGFPQLANPGEEPGAGLKSCRHAMVVCIQINVAALGGEHFQYRSTVP</sequence>
<dbReference type="Proteomes" id="UP000298030">
    <property type="component" value="Unassembled WGS sequence"/>
</dbReference>
<dbReference type="AlphaFoldDB" id="A0A4Y7TTT3"/>
<keyword evidence="2" id="KW-1185">Reference proteome</keyword>
<evidence type="ECO:0000313" key="1">
    <source>
        <dbReference type="EMBL" id="TEB37381.1"/>
    </source>
</evidence>
<accession>A0A4Y7TTT3</accession>
<evidence type="ECO:0000313" key="2">
    <source>
        <dbReference type="Proteomes" id="UP000298030"/>
    </source>
</evidence>
<gene>
    <name evidence="1" type="ORF">FA13DRAFT_1880931</name>
</gene>
<reference evidence="1 2" key="1">
    <citation type="journal article" date="2019" name="Nat. Ecol. Evol.">
        <title>Megaphylogeny resolves global patterns of mushroom evolution.</title>
        <authorList>
            <person name="Varga T."/>
            <person name="Krizsan K."/>
            <person name="Foldi C."/>
            <person name="Dima B."/>
            <person name="Sanchez-Garcia M."/>
            <person name="Sanchez-Ramirez S."/>
            <person name="Szollosi G.J."/>
            <person name="Szarkandi J.G."/>
            <person name="Papp V."/>
            <person name="Albert L."/>
            <person name="Andreopoulos W."/>
            <person name="Angelini C."/>
            <person name="Antonin V."/>
            <person name="Barry K.W."/>
            <person name="Bougher N.L."/>
            <person name="Buchanan P."/>
            <person name="Buyck B."/>
            <person name="Bense V."/>
            <person name="Catcheside P."/>
            <person name="Chovatia M."/>
            <person name="Cooper J."/>
            <person name="Damon W."/>
            <person name="Desjardin D."/>
            <person name="Finy P."/>
            <person name="Geml J."/>
            <person name="Haridas S."/>
            <person name="Hughes K."/>
            <person name="Justo A."/>
            <person name="Karasinski D."/>
            <person name="Kautmanova I."/>
            <person name="Kiss B."/>
            <person name="Kocsube S."/>
            <person name="Kotiranta H."/>
            <person name="LaButti K.M."/>
            <person name="Lechner B.E."/>
            <person name="Liimatainen K."/>
            <person name="Lipzen A."/>
            <person name="Lukacs Z."/>
            <person name="Mihaltcheva S."/>
            <person name="Morgado L.N."/>
            <person name="Niskanen T."/>
            <person name="Noordeloos M.E."/>
            <person name="Ohm R.A."/>
            <person name="Ortiz-Santana B."/>
            <person name="Ovrebo C."/>
            <person name="Racz N."/>
            <person name="Riley R."/>
            <person name="Savchenko A."/>
            <person name="Shiryaev A."/>
            <person name="Soop K."/>
            <person name="Spirin V."/>
            <person name="Szebenyi C."/>
            <person name="Tomsovsky M."/>
            <person name="Tulloss R.E."/>
            <person name="Uehling J."/>
            <person name="Grigoriev I.V."/>
            <person name="Vagvolgyi C."/>
            <person name="Papp T."/>
            <person name="Martin F.M."/>
            <person name="Miettinen O."/>
            <person name="Hibbett D.S."/>
            <person name="Nagy L.G."/>
        </authorList>
    </citation>
    <scope>NUCLEOTIDE SEQUENCE [LARGE SCALE GENOMIC DNA]</scope>
    <source>
        <strain evidence="1 2">FP101781</strain>
    </source>
</reference>
<protein>
    <submittedName>
        <fullName evidence="1">Uncharacterized protein</fullName>
    </submittedName>
</protein>
<comment type="caution">
    <text evidence="1">The sequence shown here is derived from an EMBL/GenBank/DDBJ whole genome shotgun (WGS) entry which is preliminary data.</text>
</comment>